<dbReference type="EMBL" id="AP012204">
    <property type="protein sequence ID" value="BAK37882.1"/>
    <property type="molecule type" value="Genomic_DNA"/>
</dbReference>
<evidence type="ECO:0000313" key="4">
    <source>
        <dbReference type="Proteomes" id="UP000007947"/>
    </source>
</evidence>
<dbReference type="AlphaFoldDB" id="F5XFE4"/>
<dbReference type="OrthoDB" id="505641at2"/>
<name>F5XFE4_MICPN</name>
<reference evidence="3 4" key="1">
    <citation type="submission" date="2011-05" db="EMBL/GenBank/DDBJ databases">
        <title>Whole genome sequence of Microlunatus phosphovorus NM-1.</title>
        <authorList>
            <person name="Hosoyama A."/>
            <person name="Sasaki K."/>
            <person name="Harada T."/>
            <person name="Igarashi R."/>
            <person name="Kawakoshi A."/>
            <person name="Sasagawa M."/>
            <person name="Fukada J."/>
            <person name="Nakamura S."/>
            <person name="Katano Y."/>
            <person name="Hanada S."/>
            <person name="Kamagata Y."/>
            <person name="Nakamura N."/>
            <person name="Yamazaki S."/>
            <person name="Fujita N."/>
        </authorList>
    </citation>
    <scope>NUCLEOTIDE SEQUENCE [LARGE SCALE GENOMIC DNA]</scope>
    <source>
        <strain evidence="4">ATCC 700054 / DSM 10555 / JCM 9379 / NBRC 101784 / NCIMB 13414 / VKM Ac-1990 / NM-1</strain>
    </source>
</reference>
<sequence length="520" mass="54040">MPCTPRPSDQRALTPARLVRWSTATIVALLAAAVVGMPAQADEPAEGLFSNAVVPEVSAVGHSTSAEVGVRIYPTTDGTVNAVQFYRGAKQRDRAFSGSVWSASGTRLARVTFAATSETGWQVATLASPVSVKAGEPFSVSYFAEGGRYPVSRTFTREYGQSGLTVPVNGGIRRFTNTSQWPSSGVNHGMNFLVDVSFIPQGGHEPTSTATTRPPTTVPTSTTGPVSSTSPTVVPAPSSASPAPSSASPAPSSTTPTPSATTTRAPEPTPGPGNVPGIPPGFPNASNTGVRSGVTLRDSGSITVTTPGAVIQGLRVNGTITVSANDVVIRDTLIRGGGNGYPIRVAPGVRNALIEYVDIDNLNSTGIGIFFNRGSGTVRYADIHSAEDGVRVGADNVTIEQSYIHDLHRMPGGHHDVIQIRSGNNVTIRGNSLLAYVRSTDDPMNAAIQIGSLTSSPLQNLRVINNYMNGGNYTINGGESGNIASGQFAGNVFGRDYRYGVRTGIGSNVSWSGNTEVNLG</sequence>
<evidence type="ECO:0000256" key="1">
    <source>
        <dbReference type="SAM" id="MobiDB-lite"/>
    </source>
</evidence>
<evidence type="ECO:0000259" key="2">
    <source>
        <dbReference type="Pfam" id="PF13313"/>
    </source>
</evidence>
<feature type="domain" description="DUF4082" evidence="2">
    <location>
        <begin position="53"/>
        <end position="194"/>
    </location>
</feature>
<feature type="compositionally biased region" description="Pro residues" evidence="1">
    <location>
        <begin position="267"/>
        <end position="282"/>
    </location>
</feature>
<dbReference type="HOGENOM" id="CLU_523550_0_0_11"/>
<evidence type="ECO:0000313" key="3">
    <source>
        <dbReference type="EMBL" id="BAK37882.1"/>
    </source>
</evidence>
<feature type="compositionally biased region" description="Low complexity" evidence="1">
    <location>
        <begin position="205"/>
        <end position="266"/>
    </location>
</feature>
<keyword evidence="4" id="KW-1185">Reference proteome</keyword>
<dbReference type="KEGG" id="mph:MLP_48680"/>
<dbReference type="InterPro" id="IPR025141">
    <property type="entry name" value="DUF4082"/>
</dbReference>
<proteinExistence type="predicted"/>
<gene>
    <name evidence="3" type="ordered locus">MLP_48680</name>
</gene>
<dbReference type="Proteomes" id="UP000007947">
    <property type="component" value="Chromosome"/>
</dbReference>
<organism evidence="3 4">
    <name type="scientific">Microlunatus phosphovorus (strain ATCC 700054 / DSM 10555 / JCM 9379 / NBRC 101784 / NCIMB 13414 / VKM Ac-1990 / NM-1)</name>
    <dbReference type="NCBI Taxonomy" id="1032480"/>
    <lineage>
        <taxon>Bacteria</taxon>
        <taxon>Bacillati</taxon>
        <taxon>Actinomycetota</taxon>
        <taxon>Actinomycetes</taxon>
        <taxon>Propionibacteriales</taxon>
        <taxon>Propionibacteriaceae</taxon>
        <taxon>Microlunatus</taxon>
    </lineage>
</organism>
<accession>F5XFE4</accession>
<feature type="region of interest" description="Disordered" evidence="1">
    <location>
        <begin position="203"/>
        <end position="292"/>
    </location>
</feature>
<protein>
    <recommendedName>
        <fullName evidence="2">DUF4082 domain-containing protein</fullName>
    </recommendedName>
</protein>
<dbReference type="Pfam" id="PF13313">
    <property type="entry name" value="DUF4082"/>
    <property type="match status" value="1"/>
</dbReference>
<dbReference type="eggNOG" id="COG3420">
    <property type="taxonomic scope" value="Bacteria"/>
</dbReference>
<dbReference type="InterPro" id="IPR011050">
    <property type="entry name" value="Pectin_lyase_fold/virulence"/>
</dbReference>
<dbReference type="SUPFAM" id="SSF51126">
    <property type="entry name" value="Pectin lyase-like"/>
    <property type="match status" value="1"/>
</dbReference>
<dbReference type="STRING" id="1032480.MLP_48680"/>